<dbReference type="GeneID" id="63723782"/>
<dbReference type="VEuPathDB" id="FungiDB:ASPVEDRAFT_151677"/>
<accession>A0A1L9PNL0</accession>
<reference evidence="2" key="1">
    <citation type="journal article" date="2017" name="Genome Biol.">
        <title>Comparative genomics reveals high biological diversity and specific adaptations in the industrially and medically important fungal genus Aspergillus.</title>
        <authorList>
            <person name="de Vries R.P."/>
            <person name="Riley R."/>
            <person name="Wiebenga A."/>
            <person name="Aguilar-Osorio G."/>
            <person name="Amillis S."/>
            <person name="Uchima C.A."/>
            <person name="Anderluh G."/>
            <person name="Asadollahi M."/>
            <person name="Askin M."/>
            <person name="Barry K."/>
            <person name="Battaglia E."/>
            <person name="Bayram O."/>
            <person name="Benocci T."/>
            <person name="Braus-Stromeyer S.A."/>
            <person name="Caldana C."/>
            <person name="Canovas D."/>
            <person name="Cerqueira G.C."/>
            <person name="Chen F."/>
            <person name="Chen W."/>
            <person name="Choi C."/>
            <person name="Clum A."/>
            <person name="Dos Santos R.A."/>
            <person name="Damasio A.R."/>
            <person name="Diallinas G."/>
            <person name="Emri T."/>
            <person name="Fekete E."/>
            <person name="Flipphi M."/>
            <person name="Freyberg S."/>
            <person name="Gallo A."/>
            <person name="Gournas C."/>
            <person name="Habgood R."/>
            <person name="Hainaut M."/>
            <person name="Harispe M.L."/>
            <person name="Henrissat B."/>
            <person name="Hilden K.S."/>
            <person name="Hope R."/>
            <person name="Hossain A."/>
            <person name="Karabika E."/>
            <person name="Karaffa L."/>
            <person name="Karanyi Z."/>
            <person name="Krasevec N."/>
            <person name="Kuo A."/>
            <person name="Kusch H."/>
            <person name="LaButti K."/>
            <person name="Lagendijk E.L."/>
            <person name="Lapidus A."/>
            <person name="Levasseur A."/>
            <person name="Lindquist E."/>
            <person name="Lipzen A."/>
            <person name="Logrieco A.F."/>
            <person name="MacCabe A."/>
            <person name="Maekelae M.R."/>
            <person name="Malavazi I."/>
            <person name="Melin P."/>
            <person name="Meyer V."/>
            <person name="Mielnichuk N."/>
            <person name="Miskei M."/>
            <person name="Molnar A.P."/>
            <person name="Mule G."/>
            <person name="Ngan C.Y."/>
            <person name="Orejas M."/>
            <person name="Orosz E."/>
            <person name="Ouedraogo J.P."/>
            <person name="Overkamp K.M."/>
            <person name="Park H.-S."/>
            <person name="Perrone G."/>
            <person name="Piumi F."/>
            <person name="Punt P.J."/>
            <person name="Ram A.F."/>
            <person name="Ramon A."/>
            <person name="Rauscher S."/>
            <person name="Record E."/>
            <person name="Riano-Pachon D.M."/>
            <person name="Robert V."/>
            <person name="Roehrig J."/>
            <person name="Ruller R."/>
            <person name="Salamov A."/>
            <person name="Salih N.S."/>
            <person name="Samson R.A."/>
            <person name="Sandor E."/>
            <person name="Sanguinetti M."/>
            <person name="Schuetze T."/>
            <person name="Sepcic K."/>
            <person name="Shelest E."/>
            <person name="Sherlock G."/>
            <person name="Sophianopoulou V."/>
            <person name="Squina F.M."/>
            <person name="Sun H."/>
            <person name="Susca A."/>
            <person name="Todd R.B."/>
            <person name="Tsang A."/>
            <person name="Unkles S.E."/>
            <person name="van de Wiele N."/>
            <person name="van Rossen-Uffink D."/>
            <person name="Oliveira J.V."/>
            <person name="Vesth T.C."/>
            <person name="Visser J."/>
            <person name="Yu J.-H."/>
            <person name="Zhou M."/>
            <person name="Andersen M.R."/>
            <person name="Archer D.B."/>
            <person name="Baker S.E."/>
            <person name="Benoit I."/>
            <person name="Brakhage A.A."/>
            <person name="Braus G.H."/>
            <person name="Fischer R."/>
            <person name="Frisvad J.C."/>
            <person name="Goldman G.H."/>
            <person name="Houbraken J."/>
            <person name="Oakley B."/>
            <person name="Pocsi I."/>
            <person name="Scazzocchio C."/>
            <person name="Seiboth B."/>
            <person name="vanKuyk P.A."/>
            <person name="Wortman J."/>
            <person name="Dyer P.S."/>
            <person name="Grigoriev I.V."/>
        </authorList>
    </citation>
    <scope>NUCLEOTIDE SEQUENCE [LARGE SCALE GENOMIC DNA]</scope>
    <source>
        <strain evidence="2">CBS 583.65</strain>
    </source>
</reference>
<gene>
    <name evidence="1" type="ORF">ASPVEDRAFT_151677</name>
</gene>
<proteinExistence type="predicted"/>
<dbReference type="RefSeq" id="XP_040668876.1">
    <property type="nucleotide sequence ID" value="XM_040808271.1"/>
</dbReference>
<keyword evidence="2" id="KW-1185">Reference proteome</keyword>
<sequence length="88" mass="9827">MKPSRGSERNDKMAPWKERSSCYVNTVEGGAAENQHIGVEYDSMATLPSSITRIESVAYEKKPKQEEGLFTVVTADGTFPRKLTFNKV</sequence>
<protein>
    <submittedName>
        <fullName evidence="1">Uncharacterized protein</fullName>
    </submittedName>
</protein>
<dbReference type="AlphaFoldDB" id="A0A1L9PNL0"/>
<dbReference type="EMBL" id="KV878130">
    <property type="protein sequence ID" value="OJJ03114.1"/>
    <property type="molecule type" value="Genomic_DNA"/>
</dbReference>
<evidence type="ECO:0000313" key="2">
    <source>
        <dbReference type="Proteomes" id="UP000184073"/>
    </source>
</evidence>
<dbReference type="Proteomes" id="UP000184073">
    <property type="component" value="Unassembled WGS sequence"/>
</dbReference>
<name>A0A1L9PNL0_ASPVE</name>
<evidence type="ECO:0000313" key="1">
    <source>
        <dbReference type="EMBL" id="OJJ03114.1"/>
    </source>
</evidence>
<organism evidence="1 2">
    <name type="scientific">Aspergillus versicolor CBS 583.65</name>
    <dbReference type="NCBI Taxonomy" id="1036611"/>
    <lineage>
        <taxon>Eukaryota</taxon>
        <taxon>Fungi</taxon>
        <taxon>Dikarya</taxon>
        <taxon>Ascomycota</taxon>
        <taxon>Pezizomycotina</taxon>
        <taxon>Eurotiomycetes</taxon>
        <taxon>Eurotiomycetidae</taxon>
        <taxon>Eurotiales</taxon>
        <taxon>Aspergillaceae</taxon>
        <taxon>Aspergillus</taxon>
        <taxon>Aspergillus subgen. Nidulantes</taxon>
    </lineage>
</organism>